<feature type="transmembrane region" description="Helical" evidence="1">
    <location>
        <begin position="28"/>
        <end position="45"/>
    </location>
</feature>
<organism evidence="2 3">
    <name type="scientific">Neocallimastix californiae</name>
    <dbReference type="NCBI Taxonomy" id="1754190"/>
    <lineage>
        <taxon>Eukaryota</taxon>
        <taxon>Fungi</taxon>
        <taxon>Fungi incertae sedis</taxon>
        <taxon>Chytridiomycota</taxon>
        <taxon>Chytridiomycota incertae sedis</taxon>
        <taxon>Neocallimastigomycetes</taxon>
        <taxon>Neocallimastigales</taxon>
        <taxon>Neocallimastigaceae</taxon>
        <taxon>Neocallimastix</taxon>
    </lineage>
</organism>
<name>A0A1Y2AJR9_9FUNG</name>
<feature type="transmembrane region" description="Helical" evidence="1">
    <location>
        <begin position="91"/>
        <end position="110"/>
    </location>
</feature>
<reference evidence="2 3" key="1">
    <citation type="submission" date="2016-08" db="EMBL/GenBank/DDBJ databases">
        <title>A Parts List for Fungal Cellulosomes Revealed by Comparative Genomics.</title>
        <authorList>
            <consortium name="DOE Joint Genome Institute"/>
            <person name="Haitjema C.H."/>
            <person name="Gilmore S.P."/>
            <person name="Henske J.K."/>
            <person name="Solomon K.V."/>
            <person name="De Groot R."/>
            <person name="Kuo A."/>
            <person name="Mondo S.J."/>
            <person name="Salamov A.A."/>
            <person name="Labutti K."/>
            <person name="Zhao Z."/>
            <person name="Chiniquy J."/>
            <person name="Barry K."/>
            <person name="Brewer H.M."/>
            <person name="Purvine S.O."/>
            <person name="Wright A.T."/>
            <person name="Boxma B."/>
            <person name="Van Alen T."/>
            <person name="Hackstein J.H."/>
            <person name="Baker S.E."/>
            <person name="Grigoriev I.V."/>
            <person name="O'Malley M.A."/>
        </authorList>
    </citation>
    <scope>NUCLEOTIDE SEQUENCE [LARGE SCALE GENOMIC DNA]</scope>
    <source>
        <strain evidence="2 3">G1</strain>
    </source>
</reference>
<protein>
    <submittedName>
        <fullName evidence="2">Uncharacterized protein</fullName>
    </submittedName>
</protein>
<dbReference type="EMBL" id="MCOG01000247">
    <property type="protein sequence ID" value="ORY22467.1"/>
    <property type="molecule type" value="Genomic_DNA"/>
</dbReference>
<feature type="transmembrane region" description="Helical" evidence="1">
    <location>
        <begin position="211"/>
        <end position="236"/>
    </location>
</feature>
<feature type="transmembrane region" description="Helical" evidence="1">
    <location>
        <begin position="169"/>
        <end position="190"/>
    </location>
</feature>
<dbReference type="Proteomes" id="UP000193920">
    <property type="component" value="Unassembled WGS sequence"/>
</dbReference>
<accession>A0A1Y2AJR9</accession>
<dbReference type="AlphaFoldDB" id="A0A1Y2AJR9"/>
<evidence type="ECO:0000313" key="2">
    <source>
        <dbReference type="EMBL" id="ORY22467.1"/>
    </source>
</evidence>
<feature type="transmembrane region" description="Helical" evidence="1">
    <location>
        <begin position="242"/>
        <end position="266"/>
    </location>
</feature>
<comment type="caution">
    <text evidence="2">The sequence shown here is derived from an EMBL/GenBank/DDBJ whole genome shotgun (WGS) entry which is preliminary data.</text>
</comment>
<evidence type="ECO:0000313" key="3">
    <source>
        <dbReference type="Proteomes" id="UP000193920"/>
    </source>
</evidence>
<feature type="transmembrane region" description="Helical" evidence="1">
    <location>
        <begin position="57"/>
        <end position="79"/>
    </location>
</feature>
<dbReference type="OrthoDB" id="2138397at2759"/>
<keyword evidence="3" id="KW-1185">Reference proteome</keyword>
<sequence>MGTSDIIDNQTIDFEYIVTSLINSYSSQTSYAYLLQGVLIFYAYIRGVGRNGDFWRIIYIGTLSSFIAALTSNICKIISDKQIENGGETNIIIFYVTIFNETLYSIRNLVLPYINVIKVKPLLGEKEKKKLRIFIIVMTVIHFLLRYNIGFWRLNHKYMEATDDTLIRYYGFATISIAFTDIVCSMIIIKKLLENYHIAARKQLKISVFKYFFQSALFILLFVDFFSLIIGVLAVVDSPMLKLAFVPLVGLNSNIILLLAFDALIFKNDVIQDMNSSYNYSYCSYRQHSNKMIPFNSVDQYGNHHQNNNQYSYDSQYYYQSNNHSECHQCSECNCSKCTTCPNNKSQCRNHSIAISEPLENTYDYVSQKN</sequence>
<keyword evidence="1" id="KW-0472">Membrane</keyword>
<keyword evidence="1" id="KW-0812">Transmembrane</keyword>
<feature type="transmembrane region" description="Helical" evidence="1">
    <location>
        <begin position="131"/>
        <end position="149"/>
    </location>
</feature>
<keyword evidence="1" id="KW-1133">Transmembrane helix</keyword>
<proteinExistence type="predicted"/>
<gene>
    <name evidence="2" type="ORF">LY90DRAFT_130256</name>
</gene>
<evidence type="ECO:0000256" key="1">
    <source>
        <dbReference type="SAM" id="Phobius"/>
    </source>
</evidence>